<feature type="region of interest" description="Disordered" evidence="5">
    <location>
        <begin position="1"/>
        <end position="39"/>
    </location>
</feature>
<dbReference type="PANTHER" id="PTHR23213:SF177">
    <property type="entry name" value="FORMIN-LIKE PROTEIN 11"/>
    <property type="match status" value="1"/>
</dbReference>
<dbReference type="Proteomes" id="UP001412067">
    <property type="component" value="Unassembled WGS sequence"/>
</dbReference>
<name>A0ABR2M623_9ASPA</name>
<dbReference type="PANTHER" id="PTHR23213">
    <property type="entry name" value="FORMIN-RELATED"/>
    <property type="match status" value="1"/>
</dbReference>
<dbReference type="InterPro" id="IPR015425">
    <property type="entry name" value="FH2_Formin"/>
</dbReference>
<comment type="similarity">
    <text evidence="3">Belongs to the formin-like family. Class-I subfamily.</text>
</comment>
<keyword evidence="2" id="KW-0732">Signal</keyword>
<sequence>MANEAWPGWLQTAHSNGNLPPPTTDIEKVSGKDNAEQGERSRAILTKLNRILGLHSLSSERKQWSSLHHYPPTQAPEAAVVESSSPLPSHHKLEHIFHRNPNHEPESLKRATWKTHKKMIIAISVSVLAMLIVFGVMVVVLFACRRRRKSHGVWDSSKNVSFVPEPEMFYFNSLAPIFESGSIHKLSFESETPASVESSLLDDENHSEEAIVCSSSDGNESFHSVICCHYSAESMYCSPVNCSTMAERSRSENKPNIEEYTETSKEAGSSTKVENLKSLRRQILKGSSAGNESFGNPPPPPPPPPPRPFQNRWPTLTQQKKAAEVDEGGSRLPRLKPLHWDKVSAVPERSMVWDKIRSSSFVLDEKTIESLFGYNIHCSTRNDEQKSKNPSPSKQVLEHKRLQNFTILLKPLNATAEQVCSALMQGGGLSIQQLETLAKMVPTKEEEERLNKYEGDLNELGSTEKFMKALLSIPLAFSRLGVMLFRETFEDEVVHLKKSFAILEEACKELRSSRLFLRLLEAVLKTGNRMNIGTIRGGARAFKLDALLKLADVKGTDGKTTLLHFVVQEMIKYEGMYTDTKNGEKAMKKTEAKTNKNIEDDYKARELELVPQLCSELSNVKKAASMDMDALTNRKANGSQSCPKDICPYDCEACPQISQSAQHLQNAPEITSVARTQPHLASLQ</sequence>
<keyword evidence="6" id="KW-0812">Transmembrane</keyword>
<evidence type="ECO:0000256" key="1">
    <source>
        <dbReference type="ARBA" id="ARBA00004167"/>
    </source>
</evidence>
<evidence type="ECO:0000256" key="4">
    <source>
        <dbReference type="RuleBase" id="RU361260"/>
    </source>
</evidence>
<feature type="compositionally biased region" description="Pro residues" evidence="5">
    <location>
        <begin position="296"/>
        <end position="308"/>
    </location>
</feature>
<dbReference type="PROSITE" id="PS51444">
    <property type="entry name" value="FH2"/>
    <property type="match status" value="1"/>
</dbReference>
<evidence type="ECO:0000256" key="2">
    <source>
        <dbReference type="ARBA" id="ARBA00022729"/>
    </source>
</evidence>
<protein>
    <recommendedName>
        <fullName evidence="4">Formin-like protein</fullName>
    </recommendedName>
</protein>
<comment type="subcellular location">
    <subcellularLocation>
        <location evidence="1">Membrane</location>
        <topology evidence="1">Single-pass membrane protein</topology>
    </subcellularLocation>
</comment>
<evidence type="ECO:0000256" key="6">
    <source>
        <dbReference type="SAM" id="Phobius"/>
    </source>
</evidence>
<organism evidence="8 9">
    <name type="scientific">Platanthera guangdongensis</name>
    <dbReference type="NCBI Taxonomy" id="2320717"/>
    <lineage>
        <taxon>Eukaryota</taxon>
        <taxon>Viridiplantae</taxon>
        <taxon>Streptophyta</taxon>
        <taxon>Embryophyta</taxon>
        <taxon>Tracheophyta</taxon>
        <taxon>Spermatophyta</taxon>
        <taxon>Magnoliopsida</taxon>
        <taxon>Liliopsida</taxon>
        <taxon>Asparagales</taxon>
        <taxon>Orchidaceae</taxon>
        <taxon>Orchidoideae</taxon>
        <taxon>Orchideae</taxon>
        <taxon>Orchidinae</taxon>
        <taxon>Platanthera</taxon>
    </lineage>
</organism>
<reference evidence="8 9" key="1">
    <citation type="journal article" date="2022" name="Nat. Plants">
        <title>Genomes of leafy and leafless Platanthera orchids illuminate the evolution of mycoheterotrophy.</title>
        <authorList>
            <person name="Li M.H."/>
            <person name="Liu K.W."/>
            <person name="Li Z."/>
            <person name="Lu H.C."/>
            <person name="Ye Q.L."/>
            <person name="Zhang D."/>
            <person name="Wang J.Y."/>
            <person name="Li Y.F."/>
            <person name="Zhong Z.M."/>
            <person name="Liu X."/>
            <person name="Yu X."/>
            <person name="Liu D.K."/>
            <person name="Tu X.D."/>
            <person name="Liu B."/>
            <person name="Hao Y."/>
            <person name="Liao X.Y."/>
            <person name="Jiang Y.T."/>
            <person name="Sun W.H."/>
            <person name="Chen J."/>
            <person name="Chen Y.Q."/>
            <person name="Ai Y."/>
            <person name="Zhai J.W."/>
            <person name="Wu S.S."/>
            <person name="Zhou Z."/>
            <person name="Hsiao Y.Y."/>
            <person name="Wu W.L."/>
            <person name="Chen Y.Y."/>
            <person name="Lin Y.F."/>
            <person name="Hsu J.L."/>
            <person name="Li C.Y."/>
            <person name="Wang Z.W."/>
            <person name="Zhao X."/>
            <person name="Zhong W.Y."/>
            <person name="Ma X.K."/>
            <person name="Ma L."/>
            <person name="Huang J."/>
            <person name="Chen G.Z."/>
            <person name="Huang M.Z."/>
            <person name="Huang L."/>
            <person name="Peng D.H."/>
            <person name="Luo Y.B."/>
            <person name="Zou S.Q."/>
            <person name="Chen S.P."/>
            <person name="Lan S."/>
            <person name="Tsai W.C."/>
            <person name="Van de Peer Y."/>
            <person name="Liu Z.J."/>
        </authorList>
    </citation>
    <scope>NUCLEOTIDE SEQUENCE [LARGE SCALE GENOMIC DNA]</scope>
    <source>
        <strain evidence="8">Lor288</strain>
    </source>
</reference>
<evidence type="ECO:0000313" key="9">
    <source>
        <dbReference type="Proteomes" id="UP001412067"/>
    </source>
</evidence>
<comment type="caution">
    <text evidence="8">The sequence shown here is derived from an EMBL/GenBank/DDBJ whole genome shotgun (WGS) entry which is preliminary data.</text>
</comment>
<evidence type="ECO:0000256" key="3">
    <source>
        <dbReference type="ARBA" id="ARBA00025793"/>
    </source>
</evidence>
<feature type="region of interest" description="Disordered" evidence="5">
    <location>
        <begin position="247"/>
        <end position="275"/>
    </location>
</feature>
<accession>A0ABR2M623</accession>
<evidence type="ECO:0000259" key="7">
    <source>
        <dbReference type="PROSITE" id="PS51444"/>
    </source>
</evidence>
<feature type="region of interest" description="Disordered" evidence="5">
    <location>
        <begin position="287"/>
        <end position="313"/>
    </location>
</feature>
<keyword evidence="6" id="KW-0472">Membrane</keyword>
<dbReference type="Pfam" id="PF02181">
    <property type="entry name" value="FH2"/>
    <property type="match status" value="1"/>
</dbReference>
<dbReference type="EMBL" id="JBBWWR010000011">
    <property type="protein sequence ID" value="KAK8959609.1"/>
    <property type="molecule type" value="Genomic_DNA"/>
</dbReference>
<gene>
    <name evidence="8" type="primary">FH11</name>
    <name evidence="8" type="ORF">KSP40_PGU007942</name>
</gene>
<dbReference type="Gene3D" id="1.20.58.2220">
    <property type="entry name" value="Formin, FH2 domain"/>
    <property type="match status" value="1"/>
</dbReference>
<dbReference type="SUPFAM" id="SSF101447">
    <property type="entry name" value="Formin homology 2 domain (FH2 domain)"/>
    <property type="match status" value="1"/>
</dbReference>
<dbReference type="InterPro" id="IPR027643">
    <property type="entry name" value="Formin-like_plant"/>
</dbReference>
<feature type="domain" description="FH2" evidence="7">
    <location>
        <begin position="325"/>
        <end position="684"/>
    </location>
</feature>
<evidence type="ECO:0000313" key="8">
    <source>
        <dbReference type="EMBL" id="KAK8959609.1"/>
    </source>
</evidence>
<keyword evidence="9" id="KW-1185">Reference proteome</keyword>
<proteinExistence type="inferred from homology"/>
<dbReference type="SMART" id="SM00498">
    <property type="entry name" value="FH2"/>
    <property type="match status" value="1"/>
</dbReference>
<evidence type="ECO:0000256" key="5">
    <source>
        <dbReference type="SAM" id="MobiDB-lite"/>
    </source>
</evidence>
<feature type="transmembrane region" description="Helical" evidence="6">
    <location>
        <begin position="119"/>
        <end position="143"/>
    </location>
</feature>
<dbReference type="InterPro" id="IPR042201">
    <property type="entry name" value="FH2_Formin_sf"/>
</dbReference>
<feature type="compositionally biased region" description="Basic and acidic residues" evidence="5">
    <location>
        <begin position="247"/>
        <end position="265"/>
    </location>
</feature>
<keyword evidence="6" id="KW-1133">Transmembrane helix</keyword>
<feature type="compositionally biased region" description="Basic and acidic residues" evidence="5">
    <location>
        <begin position="25"/>
        <end position="39"/>
    </location>
</feature>